<gene>
    <name evidence="2" type="ORF">EHSB41UT_02144</name>
</gene>
<dbReference type="RefSeq" id="WP_087109641.1">
    <property type="nucleotide sequence ID" value="NZ_CBCSCN010000002.1"/>
</dbReference>
<evidence type="ECO:0000313" key="2">
    <source>
        <dbReference type="EMBL" id="SMA46326.1"/>
    </source>
</evidence>
<dbReference type="Proteomes" id="UP000196573">
    <property type="component" value="Unassembled WGS sequence"/>
</dbReference>
<name>A0A1X7AJ80_9GAMM</name>
<keyword evidence="3" id="KW-1185">Reference proteome</keyword>
<accession>A0A1X7AJ80</accession>
<proteinExistence type="predicted"/>
<dbReference type="OrthoDB" id="6200969at2"/>
<organism evidence="2 3">
    <name type="scientific">Parendozoicomonas haliclonae</name>
    <dbReference type="NCBI Taxonomy" id="1960125"/>
    <lineage>
        <taxon>Bacteria</taxon>
        <taxon>Pseudomonadati</taxon>
        <taxon>Pseudomonadota</taxon>
        <taxon>Gammaproteobacteria</taxon>
        <taxon>Oceanospirillales</taxon>
        <taxon>Endozoicomonadaceae</taxon>
        <taxon>Parendozoicomonas</taxon>
    </lineage>
</organism>
<protein>
    <submittedName>
        <fullName evidence="2">Uncharacterized protein</fullName>
    </submittedName>
</protein>
<dbReference type="AlphaFoldDB" id="A0A1X7AJ80"/>
<sequence>MQQLPEQPQERAQKQEQPTTLQEPDMAVLVGHGTEFYNLGKERQVNFFTVYDKASEQWLSYQIPVITLPDGRKLESCAVVGTPHIHVDGTIYIAAAGGVLNRFTKQVNGSYRHDYAIMDGRDYPEFVINAPAVTQLAVGDRPLQDPVVKRKVDDVEVTRPFFQSYQEQSQDYNMLVEQGLITAERRDAIWGKAKRQVNGKPCSIKEALDNVRTLSDEEARVYMEGLLSKDGPLKDEVIRIWERNNDQFPASEGAYPVADALEKLSLGLSEQCDLQANALSDEDKSNPEKVRKSTRLYTPESKWKIYDERLPVLRGAIAEVPGNADALAVSVAGHLYHIDHQSGSVTYRGKAYSDHKSVPMLMNDGQLSQDRYSLDVDTRGLVALNGTTFVVADMGIDETINGPRTLRVVTDNGDGTVTTNEKLTAQLLDKLKPHWITKGQENATPRVKAMFGGRERYVATADAPVSLYLRTKHAGKDMVKVPVQLQGENLVVGDVEELKLSDSVNGEFFSVVGHTLITSRETEDYVRTGYLPSVRHHVSAFSDMATDEVQPPRDMLPELPKWVFYTGYGFDGISVR</sequence>
<evidence type="ECO:0000313" key="3">
    <source>
        <dbReference type="Proteomes" id="UP000196573"/>
    </source>
</evidence>
<dbReference type="EMBL" id="FWPT01000004">
    <property type="protein sequence ID" value="SMA46326.1"/>
    <property type="molecule type" value="Genomic_DNA"/>
</dbReference>
<reference evidence="2 3" key="1">
    <citation type="submission" date="2017-03" db="EMBL/GenBank/DDBJ databases">
        <authorList>
            <person name="Afonso C.L."/>
            <person name="Miller P.J."/>
            <person name="Scott M.A."/>
            <person name="Spackman E."/>
            <person name="Goraichik I."/>
            <person name="Dimitrov K.M."/>
            <person name="Suarez D.L."/>
            <person name="Swayne D.E."/>
        </authorList>
    </citation>
    <scope>NUCLEOTIDE SEQUENCE [LARGE SCALE GENOMIC DNA]</scope>
    <source>
        <strain evidence="2">SB41UT1</strain>
    </source>
</reference>
<evidence type="ECO:0000256" key="1">
    <source>
        <dbReference type="SAM" id="MobiDB-lite"/>
    </source>
</evidence>
<feature type="region of interest" description="Disordered" evidence="1">
    <location>
        <begin position="1"/>
        <end position="24"/>
    </location>
</feature>